<dbReference type="PANTHER" id="PTHR15588">
    <property type="entry name" value="LSM1"/>
    <property type="match status" value="1"/>
</dbReference>
<dbReference type="GO" id="GO:0006397">
    <property type="term" value="P:mRNA processing"/>
    <property type="evidence" value="ECO:0007669"/>
    <property type="project" value="UniProtKB-UniRule"/>
</dbReference>
<comment type="subunit">
    <text evidence="6">LSm subunits form a heteromer with a donut shape.</text>
</comment>
<evidence type="ECO:0000256" key="2">
    <source>
        <dbReference type="ARBA" id="ARBA00022490"/>
    </source>
</evidence>
<gene>
    <name evidence="6" type="primary">LSM1</name>
    <name evidence="9" type="ORF">BRAN1462_LOCUS56148</name>
</gene>
<dbReference type="GO" id="GO:1990726">
    <property type="term" value="C:Lsm1-7-Pat1 complex"/>
    <property type="evidence" value="ECO:0007669"/>
    <property type="project" value="TreeGrafter"/>
</dbReference>
<dbReference type="AlphaFoldDB" id="A0A6V0DY86"/>
<organism evidence="9">
    <name type="scientific">Zooxanthella nutricula</name>
    <dbReference type="NCBI Taxonomy" id="1333877"/>
    <lineage>
        <taxon>Eukaryota</taxon>
        <taxon>Sar</taxon>
        <taxon>Alveolata</taxon>
        <taxon>Dinophyceae</taxon>
        <taxon>Peridiniales</taxon>
        <taxon>Peridiniales incertae sedis</taxon>
        <taxon>Zooxanthella</taxon>
    </lineage>
</organism>
<evidence type="ECO:0000256" key="7">
    <source>
        <dbReference type="SAM" id="MobiDB-lite"/>
    </source>
</evidence>
<dbReference type="CDD" id="cd01728">
    <property type="entry name" value="LSm1"/>
    <property type="match status" value="1"/>
</dbReference>
<dbReference type="SMART" id="SM00651">
    <property type="entry name" value="Sm"/>
    <property type="match status" value="1"/>
</dbReference>
<dbReference type="GO" id="GO:0000290">
    <property type="term" value="P:deadenylation-dependent decapping of nuclear-transcribed mRNA"/>
    <property type="evidence" value="ECO:0007669"/>
    <property type="project" value="TreeGrafter"/>
</dbReference>
<sequence length="143" mass="15946">MEKPVFDGSEAGDGARPASGLPHWASNLEDSVDKQLLIVLRDDRTLIGWLRTFDQFANLLIEHAVERHILVDERRYADIYLGTMMIRGENVCLFGEVDPESGDSHLQEAPLAYVLQREADAEAELAARGIQKPADVFAEPTEL</sequence>
<dbReference type="GO" id="GO:0003729">
    <property type="term" value="F:mRNA binding"/>
    <property type="evidence" value="ECO:0007669"/>
    <property type="project" value="TreeGrafter"/>
</dbReference>
<keyword evidence="4 6" id="KW-0694">RNA-binding</keyword>
<dbReference type="PROSITE" id="PS52002">
    <property type="entry name" value="SM"/>
    <property type="match status" value="1"/>
</dbReference>
<comment type="similarity">
    <text evidence="1 6">Belongs to the snRNP Sm proteins family.</text>
</comment>
<dbReference type="EMBL" id="HBGW01088646">
    <property type="protein sequence ID" value="CAD9638326.1"/>
    <property type="molecule type" value="Transcribed_RNA"/>
</dbReference>
<keyword evidence="3 6" id="KW-0507">mRNA processing</keyword>
<feature type="region of interest" description="Disordered" evidence="7">
    <location>
        <begin position="1"/>
        <end position="22"/>
    </location>
</feature>
<evidence type="ECO:0000256" key="4">
    <source>
        <dbReference type="ARBA" id="ARBA00022884"/>
    </source>
</evidence>
<keyword evidence="2 6" id="KW-0963">Cytoplasm</keyword>
<dbReference type="GO" id="GO:1990904">
    <property type="term" value="C:ribonucleoprotein complex"/>
    <property type="evidence" value="ECO:0007669"/>
    <property type="project" value="UniProtKB-KW"/>
</dbReference>
<reference evidence="9" key="1">
    <citation type="submission" date="2021-01" db="EMBL/GenBank/DDBJ databases">
        <authorList>
            <person name="Corre E."/>
            <person name="Pelletier E."/>
            <person name="Niang G."/>
            <person name="Scheremetjew M."/>
            <person name="Finn R."/>
            <person name="Kale V."/>
            <person name="Holt S."/>
            <person name="Cochrane G."/>
            <person name="Meng A."/>
            <person name="Brown T."/>
            <person name="Cohen L."/>
        </authorList>
    </citation>
    <scope>NUCLEOTIDE SEQUENCE</scope>
    <source>
        <strain evidence="9">RCC3387</strain>
    </source>
</reference>
<keyword evidence="5 6" id="KW-0687">Ribonucleoprotein</keyword>
<dbReference type="PANTHER" id="PTHR15588:SF8">
    <property type="entry name" value="U6 SNRNA-ASSOCIATED SM-LIKE PROTEIN LSM1"/>
    <property type="match status" value="1"/>
</dbReference>
<dbReference type="InterPro" id="IPR010920">
    <property type="entry name" value="LSM_dom_sf"/>
</dbReference>
<dbReference type="GO" id="GO:0000932">
    <property type="term" value="C:P-body"/>
    <property type="evidence" value="ECO:0007669"/>
    <property type="project" value="UniProtKB-SubCell"/>
</dbReference>
<feature type="domain" description="Sm" evidence="8">
    <location>
        <begin position="23"/>
        <end position="100"/>
    </location>
</feature>
<comment type="function">
    <text evidence="6">Probably involved with other LSm subunits in the general process of degradation of mRNAs.</text>
</comment>
<dbReference type="Pfam" id="PF01423">
    <property type="entry name" value="LSM"/>
    <property type="match status" value="1"/>
</dbReference>
<dbReference type="SUPFAM" id="SSF50182">
    <property type="entry name" value="Sm-like ribonucleoproteins"/>
    <property type="match status" value="1"/>
</dbReference>
<proteinExistence type="inferred from homology"/>
<evidence type="ECO:0000313" key="9">
    <source>
        <dbReference type="EMBL" id="CAD9638326.1"/>
    </source>
</evidence>
<evidence type="ECO:0000256" key="1">
    <source>
        <dbReference type="ARBA" id="ARBA00006850"/>
    </source>
</evidence>
<protein>
    <recommendedName>
        <fullName evidence="6">U6 snRNA-associated Sm-like protein LSm1</fullName>
    </recommendedName>
</protein>
<name>A0A6V0DY86_9DINO</name>
<dbReference type="InterPro" id="IPR001163">
    <property type="entry name" value="Sm_dom_euk/arc"/>
</dbReference>
<evidence type="ECO:0000256" key="6">
    <source>
        <dbReference type="RuleBase" id="RU365047"/>
    </source>
</evidence>
<evidence type="ECO:0000256" key="3">
    <source>
        <dbReference type="ARBA" id="ARBA00022664"/>
    </source>
</evidence>
<evidence type="ECO:0000259" key="8">
    <source>
        <dbReference type="PROSITE" id="PS52002"/>
    </source>
</evidence>
<dbReference type="InterPro" id="IPR034104">
    <property type="entry name" value="Lsm1"/>
</dbReference>
<dbReference type="InterPro" id="IPR044642">
    <property type="entry name" value="PTHR15588"/>
</dbReference>
<dbReference type="Gene3D" id="2.30.30.100">
    <property type="match status" value="1"/>
</dbReference>
<accession>A0A6V0DY86</accession>
<comment type="subcellular location">
    <subcellularLocation>
        <location evidence="6">Cytoplasm</location>
    </subcellularLocation>
    <subcellularLocation>
        <location evidence="6">Cytoplasm</location>
        <location evidence="6">P-body</location>
    </subcellularLocation>
</comment>
<dbReference type="InterPro" id="IPR047575">
    <property type="entry name" value="Sm"/>
</dbReference>
<evidence type="ECO:0000256" key="5">
    <source>
        <dbReference type="ARBA" id="ARBA00023274"/>
    </source>
</evidence>